<dbReference type="Pfam" id="PF02714">
    <property type="entry name" value="RSN1_7TM"/>
    <property type="match status" value="1"/>
</dbReference>
<sequence>MIPIAFVQSLANLEGLEKVAPFLKPVIELKFIKSFLQGFLPSLALKIFLYILPTVLLILSKVEGYVALSVLERRAAAKCYYFMLVNVFLGSIMAGTSLRNVYRKLESDLQSSKKRLVELVQEFDGLKKGREESEALDDLKAIEQKYNELKGKMGQYADNDSAAFEAMS</sequence>
<dbReference type="AlphaFoldDB" id="A0ABC8QMK8"/>
<name>A0ABC8QMK8_9AQUA</name>
<proteinExistence type="predicted"/>
<keyword evidence="2" id="KW-0812">Transmembrane</keyword>
<accession>A0ABC8QMK8</accession>
<dbReference type="InterPro" id="IPR003864">
    <property type="entry name" value="CSC1/OSCA1-like_7TM"/>
</dbReference>
<feature type="transmembrane region" description="Helical" evidence="2">
    <location>
        <begin position="80"/>
        <end position="102"/>
    </location>
</feature>
<evidence type="ECO:0000256" key="1">
    <source>
        <dbReference type="SAM" id="Coils"/>
    </source>
</evidence>
<reference evidence="4 5" key="1">
    <citation type="submission" date="2024-02" db="EMBL/GenBank/DDBJ databases">
        <authorList>
            <person name="Vignale AGUSTIN F."/>
            <person name="Sosa J E."/>
            <person name="Modenutti C."/>
        </authorList>
    </citation>
    <scope>NUCLEOTIDE SEQUENCE [LARGE SCALE GENOMIC DNA]</scope>
</reference>
<protein>
    <recommendedName>
        <fullName evidence="3">CSC1/OSCA1-like 7TM region domain-containing protein</fullName>
    </recommendedName>
</protein>
<organism evidence="4 5">
    <name type="scientific">Ilex paraguariensis</name>
    <name type="common">yerba mate</name>
    <dbReference type="NCBI Taxonomy" id="185542"/>
    <lineage>
        <taxon>Eukaryota</taxon>
        <taxon>Viridiplantae</taxon>
        <taxon>Streptophyta</taxon>
        <taxon>Embryophyta</taxon>
        <taxon>Tracheophyta</taxon>
        <taxon>Spermatophyta</taxon>
        <taxon>Magnoliopsida</taxon>
        <taxon>eudicotyledons</taxon>
        <taxon>Gunneridae</taxon>
        <taxon>Pentapetalae</taxon>
        <taxon>asterids</taxon>
        <taxon>campanulids</taxon>
        <taxon>Aquifoliales</taxon>
        <taxon>Aquifoliaceae</taxon>
        <taxon>Ilex</taxon>
    </lineage>
</organism>
<keyword evidence="2" id="KW-1133">Transmembrane helix</keyword>
<dbReference type="PANTHER" id="PTHR13018:SF98">
    <property type="entry name" value="TO DEHYDRATION PROTEIN, PUTATIVE, EXPRESSED-RELATED"/>
    <property type="match status" value="1"/>
</dbReference>
<gene>
    <name evidence="4" type="ORF">ILEXP_LOCUS807</name>
</gene>
<keyword evidence="2" id="KW-0472">Membrane</keyword>
<keyword evidence="1" id="KW-0175">Coiled coil</keyword>
<dbReference type="InterPro" id="IPR045122">
    <property type="entry name" value="Csc1-like"/>
</dbReference>
<feature type="domain" description="CSC1/OSCA1-like 7TM region" evidence="3">
    <location>
        <begin position="1"/>
        <end position="106"/>
    </location>
</feature>
<evidence type="ECO:0000313" key="4">
    <source>
        <dbReference type="EMBL" id="CAK9133880.1"/>
    </source>
</evidence>
<feature type="coiled-coil region" evidence="1">
    <location>
        <begin position="102"/>
        <end position="159"/>
    </location>
</feature>
<dbReference type="EMBL" id="CAUOFW020000225">
    <property type="protein sequence ID" value="CAK9133880.1"/>
    <property type="molecule type" value="Genomic_DNA"/>
</dbReference>
<dbReference type="Proteomes" id="UP001642360">
    <property type="component" value="Unassembled WGS sequence"/>
</dbReference>
<keyword evidence="5" id="KW-1185">Reference proteome</keyword>
<evidence type="ECO:0000259" key="3">
    <source>
        <dbReference type="Pfam" id="PF02714"/>
    </source>
</evidence>
<feature type="transmembrane region" description="Helical" evidence="2">
    <location>
        <begin position="39"/>
        <end position="60"/>
    </location>
</feature>
<evidence type="ECO:0000313" key="5">
    <source>
        <dbReference type="Proteomes" id="UP001642360"/>
    </source>
</evidence>
<comment type="caution">
    <text evidence="4">The sequence shown here is derived from an EMBL/GenBank/DDBJ whole genome shotgun (WGS) entry which is preliminary data.</text>
</comment>
<dbReference type="PANTHER" id="PTHR13018">
    <property type="entry name" value="PROBABLE MEMBRANE PROTEIN DUF221-RELATED"/>
    <property type="match status" value="1"/>
</dbReference>
<evidence type="ECO:0000256" key="2">
    <source>
        <dbReference type="SAM" id="Phobius"/>
    </source>
</evidence>